<protein>
    <submittedName>
        <fullName evidence="3">Uncharacterized protein</fullName>
    </submittedName>
</protein>
<feature type="coiled-coil region" evidence="1">
    <location>
        <begin position="130"/>
        <end position="200"/>
    </location>
</feature>
<evidence type="ECO:0000256" key="1">
    <source>
        <dbReference type="SAM" id="Coils"/>
    </source>
</evidence>
<organism evidence="3 4">
    <name type="scientific">Caenorhabditis angaria</name>
    <dbReference type="NCBI Taxonomy" id="860376"/>
    <lineage>
        <taxon>Eukaryota</taxon>
        <taxon>Metazoa</taxon>
        <taxon>Ecdysozoa</taxon>
        <taxon>Nematoda</taxon>
        <taxon>Chromadorea</taxon>
        <taxon>Rhabditida</taxon>
        <taxon>Rhabditina</taxon>
        <taxon>Rhabditomorpha</taxon>
        <taxon>Rhabditoidea</taxon>
        <taxon>Rhabditidae</taxon>
        <taxon>Peloderinae</taxon>
        <taxon>Caenorhabditis</taxon>
    </lineage>
</organism>
<dbReference type="OrthoDB" id="5808380at2759"/>
<sequence length="562" mass="63740">MSTKFEYEPRMRSGKDSKIQSGKNEIDSDINKCYQDYSSPSKDLENIKYYPRSHSVSPSTDFYSTSSISSSNMTTGTTFTLGSHWKQVATVHENETTTNGTISSQTLTIPIMKTMKKVPSYEISEIRRILNNQNDKMDNIKDILKTTRQNLNNSLQKLAKNYDLITTENNNKRNKIEEELDELENKNDEFNEEFNEKLETFLDICYESIDIIDNKNRISNFIETTSKHLIETSNTTLLIESNLNRIQQLKHLVDIAIGSNIHSNLTIFEHENDRIYQVINKLNEFIQKLPLNLEERKRIEKKMDENEGKMKYEMVFRELLIIMSEWNNMSDASKTNGSIKNGNWKNIKDAFDSSSFYLTSDSNLSDLEQELQSSRIKKAVDCYEFEPWTTASSISNWSSSGKTSIHSVNEPMSLSSYEIISSSLGSSDSQFENDYGLIKTALSVDSIVDLKPPRSSTKLENEKKFEDSKVHPTFSSQTSKSDTFSCPSISLIGMVDEGINTAKEYAQNSSFNLLTSLQQSANKCGVSISNLMSGSSSESESGTQSSTPTRSVRTSAEKTEFT</sequence>
<gene>
    <name evidence="3" type="ORF">CAMP_LOCUS4459</name>
</gene>
<name>A0A9P1IEK9_9PELO</name>
<comment type="caution">
    <text evidence="3">The sequence shown here is derived from an EMBL/GenBank/DDBJ whole genome shotgun (WGS) entry which is preliminary data.</text>
</comment>
<reference evidence="3" key="1">
    <citation type="submission" date="2022-11" db="EMBL/GenBank/DDBJ databases">
        <authorList>
            <person name="Kikuchi T."/>
        </authorList>
    </citation>
    <scope>NUCLEOTIDE SEQUENCE</scope>
    <source>
        <strain evidence="3">PS1010</strain>
    </source>
</reference>
<dbReference type="AlphaFoldDB" id="A0A9P1IEK9"/>
<accession>A0A9P1IEK9</accession>
<evidence type="ECO:0000313" key="3">
    <source>
        <dbReference type="EMBL" id="CAI5441822.1"/>
    </source>
</evidence>
<dbReference type="Proteomes" id="UP001152747">
    <property type="component" value="Unassembled WGS sequence"/>
</dbReference>
<evidence type="ECO:0000256" key="2">
    <source>
        <dbReference type="SAM" id="MobiDB-lite"/>
    </source>
</evidence>
<dbReference type="EMBL" id="CANHGI010000002">
    <property type="protein sequence ID" value="CAI5441822.1"/>
    <property type="molecule type" value="Genomic_DNA"/>
</dbReference>
<keyword evidence="1" id="KW-0175">Coiled coil</keyword>
<keyword evidence="4" id="KW-1185">Reference proteome</keyword>
<feature type="region of interest" description="Disordered" evidence="2">
    <location>
        <begin position="528"/>
        <end position="562"/>
    </location>
</feature>
<feature type="compositionally biased region" description="Low complexity" evidence="2">
    <location>
        <begin position="533"/>
        <end position="547"/>
    </location>
</feature>
<evidence type="ECO:0000313" key="4">
    <source>
        <dbReference type="Proteomes" id="UP001152747"/>
    </source>
</evidence>
<proteinExistence type="predicted"/>
<feature type="region of interest" description="Disordered" evidence="2">
    <location>
        <begin position="1"/>
        <end position="27"/>
    </location>
</feature>